<proteinExistence type="inferred from homology"/>
<evidence type="ECO:0000313" key="6">
    <source>
        <dbReference type="Proteomes" id="UP001515480"/>
    </source>
</evidence>
<dbReference type="PANTHER" id="PTHR11265:SF0">
    <property type="entry name" value="12S RRNA N4-METHYLCYTIDINE METHYLTRANSFERASE"/>
    <property type="match status" value="1"/>
</dbReference>
<gene>
    <name evidence="5" type="ORF">AB1Y20_021140</name>
</gene>
<dbReference type="NCBIfam" id="TIGR00006">
    <property type="entry name" value="16S rRNA (cytosine(1402)-N(4))-methyltransferase RsmH"/>
    <property type="match status" value="1"/>
</dbReference>
<evidence type="ECO:0000313" key="5">
    <source>
        <dbReference type="EMBL" id="KAL1521478.1"/>
    </source>
</evidence>
<keyword evidence="6" id="KW-1185">Reference proteome</keyword>
<dbReference type="HAMAP" id="MF_01007">
    <property type="entry name" value="16SrRNA_methyltr_H"/>
    <property type="match status" value="1"/>
</dbReference>
<dbReference type="Gene3D" id="1.10.150.170">
    <property type="entry name" value="Putative methyltransferase TM0872, insert domain"/>
    <property type="match status" value="1"/>
</dbReference>
<dbReference type="SUPFAM" id="SSF81799">
    <property type="entry name" value="Putative methyltransferase TM0872, insert domain"/>
    <property type="match status" value="1"/>
</dbReference>
<dbReference type="GO" id="GO:0070475">
    <property type="term" value="P:rRNA base methylation"/>
    <property type="evidence" value="ECO:0007669"/>
    <property type="project" value="TreeGrafter"/>
</dbReference>
<dbReference type="PIRSF" id="PIRSF004486">
    <property type="entry name" value="MraW"/>
    <property type="match status" value="1"/>
</dbReference>
<dbReference type="GO" id="GO:0071424">
    <property type="term" value="F:rRNA (cytosine-N4-)-methyltransferase activity"/>
    <property type="evidence" value="ECO:0007669"/>
    <property type="project" value="TreeGrafter"/>
</dbReference>
<dbReference type="EMBL" id="JBGBPQ010000007">
    <property type="protein sequence ID" value="KAL1521478.1"/>
    <property type="molecule type" value="Genomic_DNA"/>
</dbReference>
<dbReference type="InterPro" id="IPR023397">
    <property type="entry name" value="SAM-dep_MeTrfase_MraW_recog"/>
</dbReference>
<reference evidence="5 6" key="1">
    <citation type="journal article" date="2024" name="Science">
        <title>Giant polyketide synthase enzymes in the biosynthesis of giant marine polyether toxins.</title>
        <authorList>
            <person name="Fallon T.R."/>
            <person name="Shende V.V."/>
            <person name="Wierzbicki I.H."/>
            <person name="Pendleton A.L."/>
            <person name="Watervoot N.F."/>
            <person name="Auber R.P."/>
            <person name="Gonzalez D.J."/>
            <person name="Wisecaver J.H."/>
            <person name="Moore B.S."/>
        </authorList>
    </citation>
    <scope>NUCLEOTIDE SEQUENCE [LARGE SCALE GENOMIC DNA]</scope>
    <source>
        <strain evidence="5 6">12B1</strain>
    </source>
</reference>
<dbReference type="SUPFAM" id="SSF53335">
    <property type="entry name" value="S-adenosyl-L-methionine-dependent methyltransferases"/>
    <property type="match status" value="1"/>
</dbReference>
<dbReference type="GO" id="GO:0005737">
    <property type="term" value="C:cytoplasm"/>
    <property type="evidence" value="ECO:0007669"/>
    <property type="project" value="TreeGrafter"/>
</dbReference>
<evidence type="ECO:0000256" key="1">
    <source>
        <dbReference type="ARBA" id="ARBA00010396"/>
    </source>
</evidence>
<comment type="similarity">
    <text evidence="1">Belongs to the methyltransferase superfamily. RsmH family.</text>
</comment>
<evidence type="ECO:0000256" key="4">
    <source>
        <dbReference type="ARBA" id="ARBA00022691"/>
    </source>
</evidence>
<evidence type="ECO:0000256" key="2">
    <source>
        <dbReference type="ARBA" id="ARBA00022603"/>
    </source>
</evidence>
<dbReference type="AlphaFoldDB" id="A0AB34JIR4"/>
<name>A0AB34JIR4_PRYPA</name>
<sequence length="357" mass="38674">MAQLVNSLVTASYMVGGFRALRRLGAIRMQTPELSYHVPVLRDELVDLLITDPSGIYCDGTLGGGGHSEALLQVLAGSGGRLIALDRDADALHAAGERLSAYTATGAATLLRSNFGAMSEALSSLPEAQPGCGWLDGILLDIGVSSHQLDEAERGFSFMREGPLDMRMDKREEGDGDGDVGAAVLVNEWDAASLADVLWKYGELRESRRLARAIVEARPLKSTVELAEVVARAIPGPFKVVTKRTARVFQALRIEVNSEISELEAALTAAVSLVRPGGRLAVMSYHSLEDTRVKRFLRSGSFTRDSPPRDAYGNALAPWKVLTRKPVYASEDEIARNPRSRSVRLRVGERTVHGPIQ</sequence>
<dbReference type="InterPro" id="IPR029063">
    <property type="entry name" value="SAM-dependent_MTases_sf"/>
</dbReference>
<evidence type="ECO:0000256" key="3">
    <source>
        <dbReference type="ARBA" id="ARBA00022679"/>
    </source>
</evidence>
<keyword evidence="2" id="KW-0489">Methyltransferase</keyword>
<comment type="caution">
    <text evidence="5">The sequence shown here is derived from an EMBL/GenBank/DDBJ whole genome shotgun (WGS) entry which is preliminary data.</text>
</comment>
<dbReference type="Proteomes" id="UP001515480">
    <property type="component" value="Unassembled WGS sequence"/>
</dbReference>
<accession>A0AB34JIR4</accession>
<organism evidence="5 6">
    <name type="scientific">Prymnesium parvum</name>
    <name type="common">Toxic golden alga</name>
    <dbReference type="NCBI Taxonomy" id="97485"/>
    <lineage>
        <taxon>Eukaryota</taxon>
        <taxon>Haptista</taxon>
        <taxon>Haptophyta</taxon>
        <taxon>Prymnesiophyceae</taxon>
        <taxon>Prymnesiales</taxon>
        <taxon>Prymnesiaceae</taxon>
        <taxon>Prymnesium</taxon>
    </lineage>
</organism>
<keyword evidence="4" id="KW-0949">S-adenosyl-L-methionine</keyword>
<keyword evidence="3" id="KW-0808">Transferase</keyword>
<dbReference type="PANTHER" id="PTHR11265">
    <property type="entry name" value="S-ADENOSYL-METHYLTRANSFERASE MRAW"/>
    <property type="match status" value="1"/>
</dbReference>
<dbReference type="Gene3D" id="3.40.50.150">
    <property type="entry name" value="Vaccinia Virus protein VP39"/>
    <property type="match status" value="1"/>
</dbReference>
<protein>
    <submittedName>
        <fullName evidence="5">Uncharacterized protein</fullName>
    </submittedName>
</protein>
<dbReference type="Pfam" id="PF01795">
    <property type="entry name" value="Methyltransf_5"/>
    <property type="match status" value="1"/>
</dbReference>
<dbReference type="InterPro" id="IPR002903">
    <property type="entry name" value="RsmH"/>
</dbReference>